<evidence type="ECO:0000313" key="3">
    <source>
        <dbReference type="Proteomes" id="UP000654004"/>
    </source>
</evidence>
<keyword evidence="1" id="KW-0472">Membrane</keyword>
<organism evidence="2 3">
    <name type="scientific">Shewanella ulleungensis</name>
    <dbReference type="NCBI Taxonomy" id="2282699"/>
    <lineage>
        <taxon>Bacteria</taxon>
        <taxon>Pseudomonadati</taxon>
        <taxon>Pseudomonadota</taxon>
        <taxon>Gammaproteobacteria</taxon>
        <taxon>Alteromonadales</taxon>
        <taxon>Shewanellaceae</taxon>
        <taxon>Shewanella</taxon>
    </lineage>
</organism>
<feature type="transmembrane region" description="Helical" evidence="1">
    <location>
        <begin position="20"/>
        <end position="41"/>
    </location>
</feature>
<evidence type="ECO:0000256" key="1">
    <source>
        <dbReference type="SAM" id="Phobius"/>
    </source>
</evidence>
<evidence type="ECO:0000313" key="2">
    <source>
        <dbReference type="EMBL" id="GGP73465.1"/>
    </source>
</evidence>
<name>A0ABQ2QDY4_9GAMM</name>
<dbReference type="EMBL" id="BMQW01000001">
    <property type="protein sequence ID" value="GGP73465.1"/>
    <property type="molecule type" value="Genomic_DNA"/>
</dbReference>
<keyword evidence="3" id="KW-1185">Reference proteome</keyword>
<sequence length="52" mass="6025">MQDVPYHNEFVRFVIEHFPFFSLAFNKSLLGISLYAIYATYELVAQGSLLSH</sequence>
<reference evidence="3" key="1">
    <citation type="journal article" date="2019" name="Int. J. Syst. Evol. Microbiol.">
        <title>The Global Catalogue of Microorganisms (GCM) 10K type strain sequencing project: providing services to taxonomists for standard genome sequencing and annotation.</title>
        <authorList>
            <consortium name="The Broad Institute Genomics Platform"/>
            <consortium name="The Broad Institute Genome Sequencing Center for Infectious Disease"/>
            <person name="Wu L."/>
            <person name="Ma J."/>
        </authorList>
    </citation>
    <scope>NUCLEOTIDE SEQUENCE [LARGE SCALE GENOMIC DNA]</scope>
    <source>
        <strain evidence="3">JCM 32305</strain>
    </source>
</reference>
<protein>
    <submittedName>
        <fullName evidence="2">Uncharacterized protein</fullName>
    </submittedName>
</protein>
<dbReference type="Proteomes" id="UP000654004">
    <property type="component" value="Unassembled WGS sequence"/>
</dbReference>
<proteinExistence type="predicted"/>
<comment type="caution">
    <text evidence="2">The sequence shown here is derived from an EMBL/GenBank/DDBJ whole genome shotgun (WGS) entry which is preliminary data.</text>
</comment>
<keyword evidence="1" id="KW-1133">Transmembrane helix</keyword>
<keyword evidence="1" id="KW-0812">Transmembrane</keyword>
<accession>A0ABQ2QDY4</accession>
<gene>
    <name evidence="2" type="ORF">GCM10009410_01320</name>
</gene>